<comment type="cofactor">
    <cofactor evidence="1">
        <name>pyridoxal 5'-phosphate</name>
        <dbReference type="ChEBI" id="CHEBI:597326"/>
    </cofactor>
</comment>
<comment type="caution">
    <text evidence="9">The sequence shown here is derived from an EMBL/GenBank/DDBJ whole genome shotgun (WGS) entry which is preliminary data.</text>
</comment>
<accession>A0A2R5EW38</accession>
<dbReference type="AlphaFoldDB" id="A0A2R5EW38"/>
<dbReference type="InterPro" id="IPR004839">
    <property type="entry name" value="Aminotransferase_I/II_large"/>
</dbReference>
<keyword evidence="4" id="KW-0663">Pyridoxal phosphate</keyword>
<evidence type="ECO:0000256" key="2">
    <source>
        <dbReference type="ARBA" id="ARBA00005384"/>
    </source>
</evidence>
<dbReference type="CDD" id="cd00609">
    <property type="entry name" value="AAT_like"/>
    <property type="match status" value="1"/>
</dbReference>
<dbReference type="InterPro" id="IPR051446">
    <property type="entry name" value="HTH_trans_reg/aminotransferase"/>
</dbReference>
<dbReference type="SUPFAM" id="SSF46785">
    <property type="entry name" value="Winged helix' DNA-binding domain"/>
    <property type="match status" value="1"/>
</dbReference>
<dbReference type="Pfam" id="PF00392">
    <property type="entry name" value="GntR"/>
    <property type="match status" value="1"/>
</dbReference>
<dbReference type="GO" id="GO:0003677">
    <property type="term" value="F:DNA binding"/>
    <property type="evidence" value="ECO:0007669"/>
    <property type="project" value="UniProtKB-KW"/>
</dbReference>
<name>A0A2R5EW38_9BACL</name>
<evidence type="ECO:0000256" key="6">
    <source>
        <dbReference type="ARBA" id="ARBA00023125"/>
    </source>
</evidence>
<evidence type="ECO:0000313" key="10">
    <source>
        <dbReference type="Proteomes" id="UP000245202"/>
    </source>
</evidence>
<evidence type="ECO:0000256" key="5">
    <source>
        <dbReference type="ARBA" id="ARBA00023015"/>
    </source>
</evidence>
<keyword evidence="5" id="KW-0805">Transcription regulation</keyword>
<dbReference type="Proteomes" id="UP000245202">
    <property type="component" value="Unassembled WGS sequence"/>
</dbReference>
<evidence type="ECO:0000259" key="8">
    <source>
        <dbReference type="PROSITE" id="PS50949"/>
    </source>
</evidence>
<evidence type="ECO:0000256" key="7">
    <source>
        <dbReference type="ARBA" id="ARBA00023163"/>
    </source>
</evidence>
<protein>
    <submittedName>
        <fullName evidence="9">GntR family transcriptional regulator</fullName>
    </submittedName>
</protein>
<proteinExistence type="inferred from homology"/>
<dbReference type="GO" id="GO:0030170">
    <property type="term" value="F:pyridoxal phosphate binding"/>
    <property type="evidence" value="ECO:0007669"/>
    <property type="project" value="InterPro"/>
</dbReference>
<dbReference type="InterPro" id="IPR015421">
    <property type="entry name" value="PyrdxlP-dep_Trfase_major"/>
</dbReference>
<dbReference type="GO" id="GO:0008483">
    <property type="term" value="F:transaminase activity"/>
    <property type="evidence" value="ECO:0007669"/>
    <property type="project" value="UniProtKB-KW"/>
</dbReference>
<feature type="domain" description="HTH gntR-type" evidence="8">
    <location>
        <begin position="14"/>
        <end position="82"/>
    </location>
</feature>
<dbReference type="EMBL" id="BDQX01000208">
    <property type="protein sequence ID" value="GBG09258.1"/>
    <property type="molecule type" value="Genomic_DNA"/>
</dbReference>
<dbReference type="PROSITE" id="PS50949">
    <property type="entry name" value="HTH_GNTR"/>
    <property type="match status" value="1"/>
</dbReference>
<keyword evidence="6" id="KW-0238">DNA-binding</keyword>
<dbReference type="RefSeq" id="WP_108994027.1">
    <property type="nucleotide sequence ID" value="NZ_BDQX01000208.1"/>
</dbReference>
<dbReference type="Gene3D" id="1.10.10.10">
    <property type="entry name" value="Winged helix-like DNA-binding domain superfamily/Winged helix DNA-binding domain"/>
    <property type="match status" value="1"/>
</dbReference>
<evidence type="ECO:0000256" key="1">
    <source>
        <dbReference type="ARBA" id="ARBA00001933"/>
    </source>
</evidence>
<dbReference type="SMART" id="SM00345">
    <property type="entry name" value="HTH_GNTR"/>
    <property type="match status" value="1"/>
</dbReference>
<evidence type="ECO:0000313" key="9">
    <source>
        <dbReference type="EMBL" id="GBG09258.1"/>
    </source>
</evidence>
<dbReference type="InterPro" id="IPR015424">
    <property type="entry name" value="PyrdxlP-dep_Trfase"/>
</dbReference>
<dbReference type="Gene3D" id="3.40.640.10">
    <property type="entry name" value="Type I PLP-dependent aspartate aminotransferase-like (Major domain)"/>
    <property type="match status" value="1"/>
</dbReference>
<keyword evidence="3" id="KW-0032">Aminotransferase</keyword>
<dbReference type="InterPro" id="IPR000524">
    <property type="entry name" value="Tscrpt_reg_HTH_GntR"/>
</dbReference>
<evidence type="ECO:0000256" key="3">
    <source>
        <dbReference type="ARBA" id="ARBA00022576"/>
    </source>
</evidence>
<gene>
    <name evidence="9" type="ORF">PAT3040_03899</name>
</gene>
<comment type="similarity">
    <text evidence="2">In the C-terminal section; belongs to the class-I pyridoxal-phosphate-dependent aminotransferase family.</text>
</comment>
<dbReference type="SUPFAM" id="SSF53383">
    <property type="entry name" value="PLP-dependent transferases"/>
    <property type="match status" value="1"/>
</dbReference>
<evidence type="ECO:0000256" key="4">
    <source>
        <dbReference type="ARBA" id="ARBA00022898"/>
    </source>
</evidence>
<organism evidence="9 10">
    <name type="scientific">Paenibacillus agaridevorans</name>
    <dbReference type="NCBI Taxonomy" id="171404"/>
    <lineage>
        <taxon>Bacteria</taxon>
        <taxon>Bacillati</taxon>
        <taxon>Bacillota</taxon>
        <taxon>Bacilli</taxon>
        <taxon>Bacillales</taxon>
        <taxon>Paenibacillaceae</taxon>
        <taxon>Paenibacillus</taxon>
    </lineage>
</organism>
<dbReference type="InterPro" id="IPR036388">
    <property type="entry name" value="WH-like_DNA-bd_sf"/>
</dbReference>
<dbReference type="CDD" id="cd07377">
    <property type="entry name" value="WHTH_GntR"/>
    <property type="match status" value="1"/>
</dbReference>
<reference evidence="9 10" key="1">
    <citation type="submission" date="2017-08" db="EMBL/GenBank/DDBJ databases">
        <title>Substantial Increase in Enzyme Production by Combined Drug-Resistance Mutations in Paenibacillus agaridevorans.</title>
        <authorList>
            <person name="Tanaka Y."/>
            <person name="Funane K."/>
            <person name="Hosaka T."/>
            <person name="Shiwa Y."/>
            <person name="Fujita N."/>
            <person name="Miyazaki T."/>
            <person name="Yoshikawa H."/>
            <person name="Murakami K."/>
            <person name="Kasahara K."/>
            <person name="Inaoka T."/>
            <person name="Hiraga Y."/>
            <person name="Ochi K."/>
        </authorList>
    </citation>
    <scope>NUCLEOTIDE SEQUENCE [LARGE SCALE GENOMIC DNA]</scope>
    <source>
        <strain evidence="9 10">T-3040</strain>
    </source>
</reference>
<sequence length="488" mass="53776">MLDIWLDADSGSNQPQYRQLYDEIRNRITNGSIADGSRLPSVRALQAALQLSKTPIETAYQMLVAEGYAVSKPRSGLFAIAPRAGTIPDAGKQKHGRAGLYPDIPLSERQFREGVLQPPKAFRIDFNTVGVDAALFPLRAWKKALHDTLEHEFLNHSGYGDPQGEYELRAILAEYLGQSRGVVCSPEQIVVGVGMAGSLKVILSLLDPIAIAAIEEPGFRTVRDVFLAAGTVVEPIPVGELGIRLEGLAESKADIVYVTPSHQFPTGAVMPYGERLRLLEWARERGAYIIEDDYDGEFRYRGKPIPSMQSLDPEGRVIYVGTFSKAFAPAFRMNYMVIPEALLPRLGAIGHLLSVPSRMDQLAMRTFIEQGHWYRHIRRMRNAYRRKHQRLSQLLQEHFGDAIAVSGGSAGLHIGVTVRTERSAAELMELAADGGVRVYDYARTWMGSIPGMGEATVYLGFGDLSEEELALGVSLLREAWGGAIARGN</sequence>
<dbReference type="InterPro" id="IPR036390">
    <property type="entry name" value="WH_DNA-bd_sf"/>
</dbReference>
<dbReference type="GO" id="GO:0003700">
    <property type="term" value="F:DNA-binding transcription factor activity"/>
    <property type="evidence" value="ECO:0007669"/>
    <property type="project" value="InterPro"/>
</dbReference>
<keyword evidence="10" id="KW-1185">Reference proteome</keyword>
<keyword evidence="3" id="KW-0808">Transferase</keyword>
<keyword evidence="7" id="KW-0804">Transcription</keyword>
<dbReference type="Pfam" id="PF00155">
    <property type="entry name" value="Aminotran_1_2"/>
    <property type="match status" value="1"/>
</dbReference>
<dbReference type="PANTHER" id="PTHR46577">
    <property type="entry name" value="HTH-TYPE TRANSCRIPTIONAL REGULATORY PROTEIN GABR"/>
    <property type="match status" value="1"/>
</dbReference>
<dbReference type="PANTHER" id="PTHR46577:SF1">
    <property type="entry name" value="HTH-TYPE TRANSCRIPTIONAL REGULATORY PROTEIN GABR"/>
    <property type="match status" value="1"/>
</dbReference>